<keyword evidence="3" id="KW-0762">Sugar transport</keyword>
<reference evidence="3 4" key="1">
    <citation type="journal article" date="2005" name="Nucleic Acids Res.">
        <title>Genomic blueprint of Hahella chejuensis, a marine microbe producing an algicidal agent.</title>
        <authorList>
            <person name="Jeong H."/>
            <person name="Yim J.H."/>
            <person name="Lee C."/>
            <person name="Choi S.-H."/>
            <person name="Park Y.K."/>
            <person name="Yoon S.H."/>
            <person name="Hur C.-G."/>
            <person name="Kang H.-Y."/>
            <person name="Kim D."/>
            <person name="Lee H.H."/>
            <person name="Park K.H."/>
            <person name="Park S.-H."/>
            <person name="Park H.-S."/>
            <person name="Lee H.K."/>
            <person name="Oh T.K."/>
            <person name="Kim J.F."/>
        </authorList>
    </citation>
    <scope>NUCLEOTIDE SEQUENCE [LARGE SCALE GENOMIC DNA]</scope>
    <source>
        <strain evidence="3 4">KCTC 2396</strain>
    </source>
</reference>
<evidence type="ECO:0000313" key="3">
    <source>
        <dbReference type="EMBL" id="ABC29697.1"/>
    </source>
</evidence>
<dbReference type="OrthoDB" id="9342512at2"/>
<dbReference type="RefSeq" id="WP_011396766.1">
    <property type="nucleotide sequence ID" value="NC_007645.1"/>
</dbReference>
<keyword evidence="3" id="KW-0813">Transport</keyword>
<protein>
    <submittedName>
        <fullName evidence="3">ABC-type sugar transport system, periplasmic component</fullName>
    </submittedName>
</protein>
<dbReference type="STRING" id="349521.HCH_02923"/>
<proteinExistence type="predicted"/>
<dbReference type="eggNOG" id="COG1879">
    <property type="taxonomic scope" value="Bacteria"/>
</dbReference>
<organism evidence="3 4">
    <name type="scientific">Hahella chejuensis (strain KCTC 2396)</name>
    <dbReference type="NCBI Taxonomy" id="349521"/>
    <lineage>
        <taxon>Bacteria</taxon>
        <taxon>Pseudomonadati</taxon>
        <taxon>Pseudomonadota</taxon>
        <taxon>Gammaproteobacteria</taxon>
        <taxon>Oceanospirillales</taxon>
        <taxon>Hahellaceae</taxon>
        <taxon>Hahella</taxon>
    </lineage>
</organism>
<dbReference type="KEGG" id="hch:HCH_02923"/>
<dbReference type="Proteomes" id="UP000000238">
    <property type="component" value="Chromosome"/>
</dbReference>
<sequence length="354" mass="38644">MRNLLPVIVFLLTACCVQAESHASDSTAVAWRGPVSGPAAQRNKNIVFVSQDSNNGGISSLYRHFQLAAQQLGWKLEYIDSRNNLESAKSAVLQAGRAKADAIVLGGVSLSSLRDEARRVKRQGIILLGWHAAAEPGPTEDLFNNIATPSFAVAQMAAQYVVQNSEGKVGVVIFNDARFEVANAKTESMRKIISQCDRCRVLSIENISLGQTVTEIPKAVDRLVAEFGAAWTHSLAINDLYFDSINFPLRKHNRTDIRNISAGDGSFQALNRIRSGLSTQVATVAEPAGVQGWQLADELNRAFAGAPPSGYVTEPLLITYESVHKTDIYNLGGDIPYRQWYEKIWFGAPIPSTQ</sequence>
<dbReference type="HOGENOM" id="CLU_064461_0_0_6"/>
<dbReference type="InterPro" id="IPR025997">
    <property type="entry name" value="SBP_2_dom"/>
</dbReference>
<dbReference type="SUPFAM" id="SSF53822">
    <property type="entry name" value="Periplasmic binding protein-like I"/>
    <property type="match status" value="1"/>
</dbReference>
<gene>
    <name evidence="3" type="ordered locus">HCH_02923</name>
</gene>
<evidence type="ECO:0000259" key="2">
    <source>
        <dbReference type="Pfam" id="PF13407"/>
    </source>
</evidence>
<feature type="signal peptide" evidence="1">
    <location>
        <begin position="1"/>
        <end position="19"/>
    </location>
</feature>
<dbReference type="AlphaFoldDB" id="Q2SI27"/>
<keyword evidence="4" id="KW-1185">Reference proteome</keyword>
<dbReference type="PROSITE" id="PS51257">
    <property type="entry name" value="PROKAR_LIPOPROTEIN"/>
    <property type="match status" value="1"/>
</dbReference>
<dbReference type="InterPro" id="IPR028082">
    <property type="entry name" value="Peripla_BP_I"/>
</dbReference>
<dbReference type="EMBL" id="CP000155">
    <property type="protein sequence ID" value="ABC29697.1"/>
    <property type="molecule type" value="Genomic_DNA"/>
</dbReference>
<feature type="chain" id="PRO_5004215487" evidence="1">
    <location>
        <begin position="20"/>
        <end position="354"/>
    </location>
</feature>
<evidence type="ECO:0000256" key="1">
    <source>
        <dbReference type="SAM" id="SignalP"/>
    </source>
</evidence>
<dbReference type="Pfam" id="PF13407">
    <property type="entry name" value="Peripla_BP_4"/>
    <property type="match status" value="1"/>
</dbReference>
<name>Q2SI27_HAHCH</name>
<keyword evidence="1" id="KW-0732">Signal</keyword>
<dbReference type="Gene3D" id="3.40.50.2300">
    <property type="match status" value="2"/>
</dbReference>
<accession>Q2SI27</accession>
<feature type="domain" description="Periplasmic binding protein" evidence="2">
    <location>
        <begin position="46"/>
        <end position="305"/>
    </location>
</feature>
<evidence type="ECO:0000313" key="4">
    <source>
        <dbReference type="Proteomes" id="UP000000238"/>
    </source>
</evidence>
<dbReference type="GO" id="GO:0055085">
    <property type="term" value="P:transmembrane transport"/>
    <property type="evidence" value="ECO:0007669"/>
    <property type="project" value="UniProtKB-ARBA"/>
</dbReference>